<reference evidence="1" key="1">
    <citation type="submission" date="2023-07" db="EMBL/GenBank/DDBJ databases">
        <title>Genome content predicts the carbon catabolic preferences of heterotrophic bacteria.</title>
        <authorList>
            <person name="Gralka M."/>
        </authorList>
    </citation>
    <scope>NUCLEOTIDE SEQUENCE</scope>
    <source>
        <strain evidence="1">I3M17_2</strain>
    </source>
</reference>
<sequence>SCDDINPPSTGITAKQAAAAMGKGFNMGQMFESTQHPRTFKAAKSKIDAYYNIGYRNLSIPITWTEAVWGNRLVADANVGAV</sequence>
<dbReference type="AlphaFoldDB" id="A0AAW7XF99"/>
<gene>
    <name evidence="1" type="ORF">Q4521_22250</name>
</gene>
<protein>
    <submittedName>
        <fullName evidence="1">Uncharacterized protein</fullName>
    </submittedName>
</protein>
<feature type="non-terminal residue" evidence="1">
    <location>
        <position position="1"/>
    </location>
</feature>
<evidence type="ECO:0000313" key="2">
    <source>
        <dbReference type="Proteomes" id="UP001169760"/>
    </source>
</evidence>
<feature type="non-terminal residue" evidence="1">
    <location>
        <position position="82"/>
    </location>
</feature>
<evidence type="ECO:0000313" key="1">
    <source>
        <dbReference type="EMBL" id="MDO6425216.1"/>
    </source>
</evidence>
<name>A0AAW7XF99_9GAMM</name>
<proteinExistence type="predicted"/>
<accession>A0AAW7XF99</accession>
<comment type="caution">
    <text evidence="1">The sequence shown here is derived from an EMBL/GenBank/DDBJ whole genome shotgun (WGS) entry which is preliminary data.</text>
</comment>
<organism evidence="1 2">
    <name type="scientific">Saccharophagus degradans</name>
    <dbReference type="NCBI Taxonomy" id="86304"/>
    <lineage>
        <taxon>Bacteria</taxon>
        <taxon>Pseudomonadati</taxon>
        <taxon>Pseudomonadota</taxon>
        <taxon>Gammaproteobacteria</taxon>
        <taxon>Cellvibrionales</taxon>
        <taxon>Cellvibrionaceae</taxon>
        <taxon>Saccharophagus</taxon>
    </lineage>
</organism>
<dbReference type="EMBL" id="JAUOPB010000435">
    <property type="protein sequence ID" value="MDO6425216.1"/>
    <property type="molecule type" value="Genomic_DNA"/>
</dbReference>
<dbReference type="Gene3D" id="3.20.20.80">
    <property type="entry name" value="Glycosidases"/>
    <property type="match status" value="1"/>
</dbReference>
<dbReference type="Proteomes" id="UP001169760">
    <property type="component" value="Unassembled WGS sequence"/>
</dbReference>
<dbReference type="RefSeq" id="WP_303494668.1">
    <property type="nucleotide sequence ID" value="NZ_JAUOPB010000435.1"/>
</dbReference>